<organism evidence="8 9">
    <name type="scientific">Marchantia polymorpha</name>
    <name type="common">Common liverwort</name>
    <name type="synonym">Marchantia aquatica</name>
    <dbReference type="NCBI Taxonomy" id="3197"/>
    <lineage>
        <taxon>Eukaryota</taxon>
        <taxon>Viridiplantae</taxon>
        <taxon>Streptophyta</taxon>
        <taxon>Embryophyta</taxon>
        <taxon>Marchantiophyta</taxon>
        <taxon>Marchantiopsida</taxon>
        <taxon>Marchantiidae</taxon>
        <taxon>Marchantiales</taxon>
        <taxon>Marchantiaceae</taxon>
        <taxon>Marchantia</taxon>
    </lineage>
</organism>
<comment type="subcellular location">
    <subcellularLocation>
        <location evidence="1">Membrane</location>
        <topology evidence="1">Multi-pass membrane protein</topology>
    </subcellularLocation>
</comment>
<feature type="transmembrane region" description="Helical" evidence="7">
    <location>
        <begin position="513"/>
        <end position="537"/>
    </location>
</feature>
<feature type="transmembrane region" description="Helical" evidence="7">
    <location>
        <begin position="113"/>
        <end position="133"/>
    </location>
</feature>
<feature type="region of interest" description="Disordered" evidence="6">
    <location>
        <begin position="616"/>
        <end position="638"/>
    </location>
</feature>
<feature type="transmembrane region" description="Helical" evidence="7">
    <location>
        <begin position="481"/>
        <end position="501"/>
    </location>
</feature>
<dbReference type="Gene3D" id="1.20.1250.20">
    <property type="entry name" value="MFS general substrate transporter like domains"/>
    <property type="match status" value="1"/>
</dbReference>
<dbReference type="InterPro" id="IPR000109">
    <property type="entry name" value="POT_fam"/>
</dbReference>
<dbReference type="GO" id="GO:0055085">
    <property type="term" value="P:transmembrane transport"/>
    <property type="evidence" value="ECO:0000318"/>
    <property type="project" value="GO_Central"/>
</dbReference>
<dbReference type="GO" id="GO:0016020">
    <property type="term" value="C:membrane"/>
    <property type="evidence" value="ECO:0000318"/>
    <property type="project" value="GO_Central"/>
</dbReference>
<dbReference type="AlphaFoldDB" id="A0A2R6XDC0"/>
<evidence type="ECO:0000313" key="8">
    <source>
        <dbReference type="EMBL" id="PTQ44101.1"/>
    </source>
</evidence>
<dbReference type="PANTHER" id="PTHR11654">
    <property type="entry name" value="OLIGOPEPTIDE TRANSPORTER-RELATED"/>
    <property type="match status" value="1"/>
</dbReference>
<protein>
    <submittedName>
        <fullName evidence="8">Uncharacterized protein</fullName>
    </submittedName>
</protein>
<dbReference type="GO" id="GO:0006857">
    <property type="term" value="P:oligopeptide transport"/>
    <property type="evidence" value="ECO:0007669"/>
    <property type="project" value="InterPro"/>
</dbReference>
<evidence type="ECO:0000256" key="5">
    <source>
        <dbReference type="ARBA" id="ARBA00023136"/>
    </source>
</evidence>
<feature type="transmembrane region" description="Helical" evidence="7">
    <location>
        <begin position="427"/>
        <end position="447"/>
    </location>
</feature>
<feature type="transmembrane region" description="Helical" evidence="7">
    <location>
        <begin position="90"/>
        <end position="107"/>
    </location>
</feature>
<feature type="transmembrane region" description="Helical" evidence="7">
    <location>
        <begin position="204"/>
        <end position="227"/>
    </location>
</feature>
<keyword evidence="5 7" id="KW-0472">Membrane</keyword>
<feature type="transmembrane region" description="Helical" evidence="7">
    <location>
        <begin position="233"/>
        <end position="252"/>
    </location>
</feature>
<evidence type="ECO:0000256" key="7">
    <source>
        <dbReference type="SAM" id="Phobius"/>
    </source>
</evidence>
<dbReference type="CDD" id="cd17351">
    <property type="entry name" value="MFS_NPF"/>
    <property type="match status" value="1"/>
</dbReference>
<dbReference type="OMA" id="WFLAVIE"/>
<feature type="transmembrane region" description="Helical" evidence="7">
    <location>
        <begin position="345"/>
        <end position="366"/>
    </location>
</feature>
<gene>
    <name evidence="8" type="ORF">MARPO_0022s0184</name>
</gene>
<dbReference type="Pfam" id="PF00854">
    <property type="entry name" value="PTR2"/>
    <property type="match status" value="1"/>
</dbReference>
<evidence type="ECO:0000256" key="1">
    <source>
        <dbReference type="ARBA" id="ARBA00004141"/>
    </source>
</evidence>
<evidence type="ECO:0000256" key="2">
    <source>
        <dbReference type="ARBA" id="ARBA00005982"/>
    </source>
</evidence>
<sequence>MARVESLVSPDVESRLREEKEMSMMERYGAIDLRGRPVDKSRTGTWKAAFQIYALNAGEFQAMISTVVNLIPLLVGVMHMPINEAAQTGNNFAGTCLLLTVVGAFIADSYLGVYWTITAGSVILSAGMGLLTFTVSYSDLRPKTCIPIPPTVCEQAGTKYMAPLYVALYTIAVGIGAVRANLVSFGADQFDDTSKKEKKQSVHFYVWFYFATNIGLLLAFTISVYLQEHVSRGWGFGFNLMFLVLCISIFVIGTPKFRHKAPAGSFVTRVFQVLVASFRKRNAVVPSEDKQLYNAPLLGSRKLEHTPKLRWLDRAAIIEKDASGPDTHSPWRLCSISQVEETKRIIHLIPVWATTAAVSLVFSQLQTYTISQGLTFDRKLTPHFEIPAPSLTTAIVLFAMITVPIYDKLLVPLARRYTKHPYGLSTLQRLGMSIVLAMLTMIVSALVERKRLTYVRDLGLENMPLGSFVLPMKMWWLLPQFFLAAQLELFLFVASYEFYYYEASDHTRSISSSFTYSASAMGYYLTTVLSDIVNAVTKGESKGAWLKGQLNNGGLEKFYWFLAVVLAVDFLLFLGVAYWYEYKFDWYHLKSTEDAQPGDNDGSESDDVFSIASSQLAGPRAFSHKELENGTAKKSHER</sequence>
<name>A0A2R6XDC0_MARPO</name>
<feature type="transmembrane region" description="Helical" evidence="7">
    <location>
        <begin position="557"/>
        <end position="580"/>
    </location>
</feature>
<comment type="similarity">
    <text evidence="2">Belongs to the major facilitator superfamily. Proton-dependent oligopeptide transporter (POT/PTR) (TC 2.A.17) family.</text>
</comment>
<dbReference type="InterPro" id="IPR036259">
    <property type="entry name" value="MFS_trans_sf"/>
</dbReference>
<evidence type="ECO:0000256" key="4">
    <source>
        <dbReference type="ARBA" id="ARBA00022989"/>
    </source>
</evidence>
<dbReference type="PROSITE" id="PS01022">
    <property type="entry name" value="PTR2_1"/>
    <property type="match status" value="1"/>
</dbReference>
<dbReference type="GO" id="GO:0022857">
    <property type="term" value="F:transmembrane transporter activity"/>
    <property type="evidence" value="ECO:0000318"/>
    <property type="project" value="GO_Central"/>
</dbReference>
<reference evidence="9" key="1">
    <citation type="journal article" date="2017" name="Cell">
        <title>Insights into land plant evolution garnered from the Marchantia polymorpha genome.</title>
        <authorList>
            <person name="Bowman J.L."/>
            <person name="Kohchi T."/>
            <person name="Yamato K.T."/>
            <person name="Jenkins J."/>
            <person name="Shu S."/>
            <person name="Ishizaki K."/>
            <person name="Yamaoka S."/>
            <person name="Nishihama R."/>
            <person name="Nakamura Y."/>
            <person name="Berger F."/>
            <person name="Adam C."/>
            <person name="Aki S.S."/>
            <person name="Althoff F."/>
            <person name="Araki T."/>
            <person name="Arteaga-Vazquez M.A."/>
            <person name="Balasubrmanian S."/>
            <person name="Barry K."/>
            <person name="Bauer D."/>
            <person name="Boehm C.R."/>
            <person name="Briginshaw L."/>
            <person name="Caballero-Perez J."/>
            <person name="Catarino B."/>
            <person name="Chen F."/>
            <person name="Chiyoda S."/>
            <person name="Chovatia M."/>
            <person name="Davies K.M."/>
            <person name="Delmans M."/>
            <person name="Demura T."/>
            <person name="Dierschke T."/>
            <person name="Dolan L."/>
            <person name="Dorantes-Acosta A.E."/>
            <person name="Eklund D.M."/>
            <person name="Florent S.N."/>
            <person name="Flores-Sandoval E."/>
            <person name="Fujiyama A."/>
            <person name="Fukuzawa H."/>
            <person name="Galik B."/>
            <person name="Grimanelli D."/>
            <person name="Grimwood J."/>
            <person name="Grossniklaus U."/>
            <person name="Hamada T."/>
            <person name="Haseloff J."/>
            <person name="Hetherington A.J."/>
            <person name="Higo A."/>
            <person name="Hirakawa Y."/>
            <person name="Hundley H.N."/>
            <person name="Ikeda Y."/>
            <person name="Inoue K."/>
            <person name="Inoue S.I."/>
            <person name="Ishida S."/>
            <person name="Jia Q."/>
            <person name="Kakita M."/>
            <person name="Kanazawa T."/>
            <person name="Kawai Y."/>
            <person name="Kawashima T."/>
            <person name="Kennedy M."/>
            <person name="Kinose K."/>
            <person name="Kinoshita T."/>
            <person name="Kohara Y."/>
            <person name="Koide E."/>
            <person name="Komatsu K."/>
            <person name="Kopischke S."/>
            <person name="Kubo M."/>
            <person name="Kyozuka J."/>
            <person name="Lagercrantz U."/>
            <person name="Lin S.S."/>
            <person name="Lindquist E."/>
            <person name="Lipzen A.M."/>
            <person name="Lu C.W."/>
            <person name="De Luna E."/>
            <person name="Martienssen R.A."/>
            <person name="Minamino N."/>
            <person name="Mizutani M."/>
            <person name="Mizutani M."/>
            <person name="Mochizuki N."/>
            <person name="Monte I."/>
            <person name="Mosher R."/>
            <person name="Nagasaki H."/>
            <person name="Nakagami H."/>
            <person name="Naramoto S."/>
            <person name="Nishitani K."/>
            <person name="Ohtani M."/>
            <person name="Okamoto T."/>
            <person name="Okumura M."/>
            <person name="Phillips J."/>
            <person name="Pollak B."/>
            <person name="Reinders A."/>
            <person name="Rovekamp M."/>
            <person name="Sano R."/>
            <person name="Sawa S."/>
            <person name="Schmid M.W."/>
            <person name="Shirakawa M."/>
            <person name="Solano R."/>
            <person name="Spunde A."/>
            <person name="Suetsugu N."/>
            <person name="Sugano S."/>
            <person name="Sugiyama A."/>
            <person name="Sun R."/>
            <person name="Suzuki Y."/>
            <person name="Takenaka M."/>
            <person name="Takezawa D."/>
            <person name="Tomogane H."/>
            <person name="Tsuzuki M."/>
            <person name="Ueda T."/>
            <person name="Umeda M."/>
            <person name="Ward J.M."/>
            <person name="Watanabe Y."/>
            <person name="Yazaki K."/>
            <person name="Yokoyama R."/>
            <person name="Yoshitake Y."/>
            <person name="Yotsui I."/>
            <person name="Zachgo S."/>
            <person name="Schmutz J."/>
        </authorList>
    </citation>
    <scope>NUCLEOTIDE SEQUENCE [LARGE SCALE GENOMIC DNA]</scope>
    <source>
        <strain evidence="9">Tak-1</strain>
    </source>
</reference>
<dbReference type="SUPFAM" id="SSF103473">
    <property type="entry name" value="MFS general substrate transporter"/>
    <property type="match status" value="1"/>
</dbReference>
<evidence type="ECO:0000313" key="9">
    <source>
        <dbReference type="Proteomes" id="UP000244005"/>
    </source>
</evidence>
<evidence type="ECO:0000256" key="3">
    <source>
        <dbReference type="ARBA" id="ARBA00022692"/>
    </source>
</evidence>
<keyword evidence="3 7" id="KW-0812">Transmembrane</keyword>
<dbReference type="Gramene" id="Mp3g03480.1">
    <property type="protein sequence ID" value="Mp3g03480.1.cds"/>
    <property type="gene ID" value="Mp3g03480"/>
</dbReference>
<keyword evidence="4 7" id="KW-1133">Transmembrane helix</keyword>
<dbReference type="Proteomes" id="UP000244005">
    <property type="component" value="Unassembled WGS sequence"/>
</dbReference>
<dbReference type="EMBL" id="KZ772694">
    <property type="protein sequence ID" value="PTQ44101.1"/>
    <property type="molecule type" value="Genomic_DNA"/>
</dbReference>
<proteinExistence type="inferred from homology"/>
<dbReference type="OrthoDB" id="8904098at2759"/>
<feature type="transmembrane region" description="Helical" evidence="7">
    <location>
        <begin position="386"/>
        <end position="406"/>
    </location>
</feature>
<evidence type="ECO:0000256" key="6">
    <source>
        <dbReference type="SAM" id="MobiDB-lite"/>
    </source>
</evidence>
<feature type="transmembrane region" description="Helical" evidence="7">
    <location>
        <begin position="60"/>
        <end position="78"/>
    </location>
</feature>
<keyword evidence="9" id="KW-1185">Reference proteome</keyword>
<dbReference type="InterPro" id="IPR018456">
    <property type="entry name" value="PTR2_symporter_CS"/>
</dbReference>
<accession>A0A2R6XDC0</accession>